<dbReference type="Gene3D" id="1.10.260.40">
    <property type="entry name" value="lambda repressor-like DNA-binding domains"/>
    <property type="match status" value="1"/>
</dbReference>
<dbReference type="OrthoDB" id="5584941at2"/>
<dbReference type="PANTHER" id="PTHR46797:SF1">
    <property type="entry name" value="METHYLPHOSPHONATE SYNTHASE"/>
    <property type="match status" value="1"/>
</dbReference>
<dbReference type="SUPFAM" id="SSF51182">
    <property type="entry name" value="RmlC-like cupins"/>
    <property type="match status" value="1"/>
</dbReference>
<dbReference type="InterPro" id="IPR050807">
    <property type="entry name" value="TransReg_Diox_bact_type"/>
</dbReference>
<evidence type="ECO:0000259" key="2">
    <source>
        <dbReference type="PROSITE" id="PS50943"/>
    </source>
</evidence>
<dbReference type="InterPro" id="IPR011051">
    <property type="entry name" value="RmlC_Cupin_sf"/>
</dbReference>
<comment type="caution">
    <text evidence="3">The sequence shown here is derived from an EMBL/GenBank/DDBJ whole genome shotgun (WGS) entry which is preliminary data.</text>
</comment>
<evidence type="ECO:0000313" key="4">
    <source>
        <dbReference type="Proteomes" id="UP000253094"/>
    </source>
</evidence>
<dbReference type="EMBL" id="QOIL01000010">
    <property type="protein sequence ID" value="RCG29705.1"/>
    <property type="molecule type" value="Genomic_DNA"/>
</dbReference>
<dbReference type="CDD" id="cd00093">
    <property type="entry name" value="HTH_XRE"/>
    <property type="match status" value="1"/>
</dbReference>
<dbReference type="RefSeq" id="WP_114030213.1">
    <property type="nucleotide sequence ID" value="NZ_QOIL01000010.1"/>
</dbReference>
<dbReference type="InterPro" id="IPR010982">
    <property type="entry name" value="Lambda_DNA-bd_dom_sf"/>
</dbReference>
<dbReference type="SMART" id="SM00530">
    <property type="entry name" value="HTH_XRE"/>
    <property type="match status" value="1"/>
</dbReference>
<protein>
    <submittedName>
        <fullName evidence="3">XRE family transcriptional regulator</fullName>
    </submittedName>
</protein>
<dbReference type="Gene3D" id="2.60.120.10">
    <property type="entry name" value="Jelly Rolls"/>
    <property type="match status" value="1"/>
</dbReference>
<name>A0A367FJ91_9ACTN</name>
<gene>
    <name evidence="3" type="ORF">DQ384_19185</name>
</gene>
<organism evidence="3 4">
    <name type="scientific">Sphaerisporangium album</name>
    <dbReference type="NCBI Taxonomy" id="509200"/>
    <lineage>
        <taxon>Bacteria</taxon>
        <taxon>Bacillati</taxon>
        <taxon>Actinomycetota</taxon>
        <taxon>Actinomycetes</taxon>
        <taxon>Streptosporangiales</taxon>
        <taxon>Streptosporangiaceae</taxon>
        <taxon>Sphaerisporangium</taxon>
    </lineage>
</organism>
<dbReference type="GO" id="GO:0003677">
    <property type="term" value="F:DNA binding"/>
    <property type="evidence" value="ECO:0007669"/>
    <property type="project" value="UniProtKB-KW"/>
</dbReference>
<keyword evidence="1" id="KW-0238">DNA-binding</keyword>
<feature type="domain" description="HTH cro/C1-type" evidence="2">
    <location>
        <begin position="21"/>
        <end position="75"/>
    </location>
</feature>
<dbReference type="GO" id="GO:0003700">
    <property type="term" value="F:DNA-binding transcription factor activity"/>
    <property type="evidence" value="ECO:0007669"/>
    <property type="project" value="TreeGrafter"/>
</dbReference>
<dbReference type="AlphaFoldDB" id="A0A367FJ91"/>
<sequence>MDAPDRRPALDAAPLEMGRRVRRLREEQGMSLSELARRANVGKATLSGLENGTRNPTMETLWAVTAQLGVPVATIFGPPAEPLAVHGTAVEATLLQVFEEDRVTFELYRIHLPAGASQTSPAHPGGVTEHLTVFSGVLSAGPATGPSRAGPGEYLTWRADVPHTYAAIGAEDVHAGLLIRYPSPRGKGR</sequence>
<dbReference type="PANTHER" id="PTHR46797">
    <property type="entry name" value="HTH-TYPE TRANSCRIPTIONAL REGULATOR"/>
    <property type="match status" value="1"/>
</dbReference>
<accession>A0A367FJ91</accession>
<dbReference type="Proteomes" id="UP000253094">
    <property type="component" value="Unassembled WGS sequence"/>
</dbReference>
<dbReference type="InterPro" id="IPR001387">
    <property type="entry name" value="Cro/C1-type_HTH"/>
</dbReference>
<evidence type="ECO:0000256" key="1">
    <source>
        <dbReference type="ARBA" id="ARBA00023125"/>
    </source>
</evidence>
<dbReference type="CDD" id="cd02209">
    <property type="entry name" value="cupin_XRE_C"/>
    <property type="match status" value="1"/>
</dbReference>
<dbReference type="InterPro" id="IPR014710">
    <property type="entry name" value="RmlC-like_jellyroll"/>
</dbReference>
<dbReference type="SUPFAM" id="SSF47413">
    <property type="entry name" value="lambda repressor-like DNA-binding domains"/>
    <property type="match status" value="1"/>
</dbReference>
<evidence type="ECO:0000313" key="3">
    <source>
        <dbReference type="EMBL" id="RCG29705.1"/>
    </source>
</evidence>
<dbReference type="PROSITE" id="PS50943">
    <property type="entry name" value="HTH_CROC1"/>
    <property type="match status" value="1"/>
</dbReference>
<keyword evidence="4" id="KW-1185">Reference proteome</keyword>
<dbReference type="GO" id="GO:0005829">
    <property type="term" value="C:cytosol"/>
    <property type="evidence" value="ECO:0007669"/>
    <property type="project" value="TreeGrafter"/>
</dbReference>
<dbReference type="Pfam" id="PF01381">
    <property type="entry name" value="HTH_3"/>
    <property type="match status" value="1"/>
</dbReference>
<proteinExistence type="predicted"/>
<reference evidence="3 4" key="1">
    <citation type="submission" date="2018-06" db="EMBL/GenBank/DDBJ databases">
        <title>Sphaerisporangium craniellae sp. nov., isolated from a marine sponge in the South China Sea.</title>
        <authorList>
            <person name="Li L."/>
        </authorList>
    </citation>
    <scope>NUCLEOTIDE SEQUENCE [LARGE SCALE GENOMIC DNA]</scope>
    <source>
        <strain evidence="3 4">CCTCC AA 208026</strain>
    </source>
</reference>